<organism evidence="1 2">
    <name type="scientific">Paeniglutamicibacter kerguelensis</name>
    <dbReference type="NCBI Taxonomy" id="254788"/>
    <lineage>
        <taxon>Bacteria</taxon>
        <taxon>Bacillati</taxon>
        <taxon>Actinomycetota</taxon>
        <taxon>Actinomycetes</taxon>
        <taxon>Micrococcales</taxon>
        <taxon>Micrococcaceae</taxon>
        <taxon>Paeniglutamicibacter</taxon>
    </lineage>
</organism>
<comment type="caution">
    <text evidence="1">The sequence shown here is derived from an EMBL/GenBank/DDBJ whole genome shotgun (WGS) entry which is preliminary data.</text>
</comment>
<accession>A0ABS4XE38</accession>
<name>A0ABS4XE38_9MICC</name>
<proteinExistence type="predicted"/>
<reference evidence="1 2" key="1">
    <citation type="submission" date="2021-03" db="EMBL/GenBank/DDBJ databases">
        <title>Sequencing the genomes of 1000 actinobacteria strains.</title>
        <authorList>
            <person name="Klenk H.-P."/>
        </authorList>
    </citation>
    <scope>NUCLEOTIDE SEQUENCE [LARGE SCALE GENOMIC DNA]</scope>
    <source>
        <strain evidence="1 2">DSM 15797</strain>
    </source>
</reference>
<protein>
    <submittedName>
        <fullName evidence="1">Uncharacterized protein</fullName>
    </submittedName>
</protein>
<keyword evidence="2" id="KW-1185">Reference proteome</keyword>
<evidence type="ECO:0000313" key="1">
    <source>
        <dbReference type="EMBL" id="MBP2386658.1"/>
    </source>
</evidence>
<evidence type="ECO:0000313" key="2">
    <source>
        <dbReference type="Proteomes" id="UP001296993"/>
    </source>
</evidence>
<dbReference type="EMBL" id="JAGIOF010000001">
    <property type="protein sequence ID" value="MBP2386658.1"/>
    <property type="molecule type" value="Genomic_DNA"/>
</dbReference>
<gene>
    <name evidence="1" type="ORF">JOF47_002169</name>
</gene>
<sequence>MRRLVEIEGTTESVTRRFVEEDSGLDAGIGSGA</sequence>
<dbReference type="Proteomes" id="UP001296993">
    <property type="component" value="Unassembled WGS sequence"/>
</dbReference>